<dbReference type="GO" id="GO:0016829">
    <property type="term" value="F:lyase activity"/>
    <property type="evidence" value="ECO:0007669"/>
    <property type="project" value="InterPro"/>
</dbReference>
<protein>
    <recommendedName>
        <fullName evidence="2">Acetoacetate decarboxylase</fullName>
    </recommendedName>
</protein>
<dbReference type="InterPro" id="IPR010451">
    <property type="entry name" value="Acetoacetate_decarboxylase"/>
</dbReference>
<dbReference type="EMBL" id="LAZR01022107">
    <property type="protein sequence ID" value="KKL83013.1"/>
    <property type="molecule type" value="Genomic_DNA"/>
</dbReference>
<gene>
    <name evidence="1" type="ORF">LCGC14_1978990</name>
</gene>
<proteinExistence type="predicted"/>
<organism evidence="1">
    <name type="scientific">marine sediment metagenome</name>
    <dbReference type="NCBI Taxonomy" id="412755"/>
    <lineage>
        <taxon>unclassified sequences</taxon>
        <taxon>metagenomes</taxon>
        <taxon>ecological metagenomes</taxon>
    </lineage>
</organism>
<evidence type="ECO:0000313" key="1">
    <source>
        <dbReference type="EMBL" id="KKL83013.1"/>
    </source>
</evidence>
<accession>A0A0F9F9T6</accession>
<dbReference type="NCBIfam" id="NF002614">
    <property type="entry name" value="PRK02265.1"/>
    <property type="match status" value="1"/>
</dbReference>
<feature type="non-terminal residue" evidence="1">
    <location>
        <position position="135"/>
    </location>
</feature>
<dbReference type="InterPro" id="IPR023375">
    <property type="entry name" value="ADC_dom_sf"/>
</dbReference>
<sequence length="135" mass="15294">MKEKDIIKNAYAMPITSPSYSKGPYKFVDREYLIITYKTDLDALKEIVPEPLQVKEPLVKYEFIKMPDSSGFGSYTESGQVIPITYKGKKGGYVHSMYLDLESPISGGREIWGFPKKLAYPTLKIEKDTLLGTLD</sequence>
<name>A0A0F9F9T6_9ZZZZ</name>
<reference evidence="1" key="1">
    <citation type="journal article" date="2015" name="Nature">
        <title>Complex archaea that bridge the gap between prokaryotes and eukaryotes.</title>
        <authorList>
            <person name="Spang A."/>
            <person name="Saw J.H."/>
            <person name="Jorgensen S.L."/>
            <person name="Zaremba-Niedzwiedzka K."/>
            <person name="Martijn J."/>
            <person name="Lind A.E."/>
            <person name="van Eijk R."/>
            <person name="Schleper C."/>
            <person name="Guy L."/>
            <person name="Ettema T.J."/>
        </authorList>
    </citation>
    <scope>NUCLEOTIDE SEQUENCE</scope>
</reference>
<comment type="caution">
    <text evidence="1">The sequence shown here is derived from an EMBL/GenBank/DDBJ whole genome shotgun (WGS) entry which is preliminary data.</text>
</comment>
<dbReference type="Pfam" id="PF06314">
    <property type="entry name" value="ADC"/>
    <property type="match status" value="1"/>
</dbReference>
<dbReference type="Gene3D" id="2.40.400.10">
    <property type="entry name" value="Acetoacetate decarboxylase-like"/>
    <property type="match status" value="1"/>
</dbReference>
<evidence type="ECO:0008006" key="2">
    <source>
        <dbReference type="Google" id="ProtNLM"/>
    </source>
</evidence>
<dbReference type="SUPFAM" id="SSF160104">
    <property type="entry name" value="Acetoacetate decarboxylase-like"/>
    <property type="match status" value="1"/>
</dbReference>
<dbReference type="AlphaFoldDB" id="A0A0F9F9T6"/>